<dbReference type="GO" id="GO:0007165">
    <property type="term" value="P:signal transduction"/>
    <property type="evidence" value="ECO:0007669"/>
    <property type="project" value="UniProtKB-KW"/>
</dbReference>
<proteinExistence type="inferred from homology"/>
<evidence type="ECO:0000256" key="6">
    <source>
        <dbReference type="SAM" id="Phobius"/>
    </source>
</evidence>
<dbReference type="SUPFAM" id="SSF58104">
    <property type="entry name" value="Methyl-accepting chemotaxis protein (MCP) signaling domain"/>
    <property type="match status" value="1"/>
</dbReference>
<keyword evidence="6" id="KW-1133">Transmembrane helix</keyword>
<evidence type="ECO:0000256" key="3">
    <source>
        <dbReference type="ARBA" id="ARBA00023224"/>
    </source>
</evidence>
<dbReference type="PRINTS" id="PR00260">
    <property type="entry name" value="CHEMTRNSDUCR"/>
</dbReference>
<comment type="similarity">
    <text evidence="4">Belongs to the methyl-accepting chemotaxis (MCP) protein family.</text>
</comment>
<evidence type="ECO:0000256" key="2">
    <source>
        <dbReference type="ARBA" id="ARBA00022519"/>
    </source>
</evidence>
<dbReference type="CDD" id="cd18773">
    <property type="entry name" value="PDC1_HK_sensor"/>
    <property type="match status" value="1"/>
</dbReference>
<dbReference type="PANTHER" id="PTHR32089">
    <property type="entry name" value="METHYL-ACCEPTING CHEMOTAXIS PROTEIN MCPB"/>
    <property type="match status" value="1"/>
</dbReference>
<dbReference type="SMART" id="SM00283">
    <property type="entry name" value="MA"/>
    <property type="match status" value="1"/>
</dbReference>
<dbReference type="InterPro" id="IPR004090">
    <property type="entry name" value="Chemotax_Me-accpt_rcpt"/>
</dbReference>
<dbReference type="GO" id="GO:0006935">
    <property type="term" value="P:chemotaxis"/>
    <property type="evidence" value="ECO:0007669"/>
    <property type="project" value="InterPro"/>
</dbReference>
<dbReference type="PROSITE" id="PS50111">
    <property type="entry name" value="CHEMOTAXIS_TRANSDUC_2"/>
    <property type="match status" value="1"/>
</dbReference>
<dbReference type="PATRIC" id="fig|1056511.3.peg.1396"/>
<dbReference type="Proteomes" id="UP000011134">
    <property type="component" value="Unassembled WGS sequence"/>
</dbReference>
<keyword evidence="6" id="KW-0812">Transmembrane</keyword>
<dbReference type="Pfam" id="PF00015">
    <property type="entry name" value="MCPsignal"/>
    <property type="match status" value="1"/>
</dbReference>
<keyword evidence="3 5" id="KW-0807">Transducer</keyword>
<protein>
    <submittedName>
        <fullName evidence="9">Methyl-accepting chemotaxis protein</fullName>
    </submittedName>
</protein>
<dbReference type="InterPro" id="IPR029151">
    <property type="entry name" value="Sensor-like_sf"/>
</dbReference>
<dbReference type="PROSITE" id="PS50192">
    <property type="entry name" value="T_SNARE"/>
    <property type="match status" value="1"/>
</dbReference>
<dbReference type="InterPro" id="IPR000727">
    <property type="entry name" value="T_SNARE_dom"/>
</dbReference>
<keyword evidence="10" id="KW-1185">Reference proteome</keyword>
<dbReference type="GO" id="GO:0005886">
    <property type="term" value="C:plasma membrane"/>
    <property type="evidence" value="ECO:0007669"/>
    <property type="project" value="UniProtKB-SubCell"/>
</dbReference>
<organism evidence="9 10">
    <name type="scientific">Photobacterium marinum</name>
    <dbReference type="NCBI Taxonomy" id="1056511"/>
    <lineage>
        <taxon>Bacteria</taxon>
        <taxon>Pseudomonadati</taxon>
        <taxon>Pseudomonadota</taxon>
        <taxon>Gammaproteobacteria</taxon>
        <taxon>Vibrionales</taxon>
        <taxon>Vibrionaceae</taxon>
        <taxon>Photobacterium</taxon>
    </lineage>
</organism>
<feature type="transmembrane region" description="Helical" evidence="6">
    <location>
        <begin position="267"/>
        <end position="290"/>
    </location>
</feature>
<feature type="domain" description="Methyl-accepting transducer" evidence="7">
    <location>
        <begin position="349"/>
        <end position="585"/>
    </location>
</feature>
<evidence type="ECO:0000256" key="4">
    <source>
        <dbReference type="ARBA" id="ARBA00029447"/>
    </source>
</evidence>
<dbReference type="Gene3D" id="1.10.287.950">
    <property type="entry name" value="Methyl-accepting chemotaxis protein"/>
    <property type="match status" value="1"/>
</dbReference>
<evidence type="ECO:0000256" key="5">
    <source>
        <dbReference type="PROSITE-ProRule" id="PRU00284"/>
    </source>
</evidence>
<accession>L8JF60</accession>
<comment type="caution">
    <text evidence="9">The sequence shown here is derived from an EMBL/GenBank/DDBJ whole genome shotgun (WGS) entry which is preliminary data.</text>
</comment>
<comment type="subcellular location">
    <subcellularLocation>
        <location evidence="1">Cell inner membrane</location>
        <topology evidence="1">Multi-pass membrane protein</topology>
    </subcellularLocation>
</comment>
<sequence>MIKKINIFFAVTLAVLLVISSVISFNFLDSWKNKNIQKANDETVKIVTETFDSKLAEMQRLTTQLAFMLPIKQWGISSSDMLERFKKTIAINPAIKDLYITDLTGQVFSGQEGGYVNKDVYDPKQMNKKWYFAIVENHHSFYMSDPRVNISGDLISVLAAPLYENGQLTGTLSIDINLSKIMPELNQEYAITDKRGQVLLTDATTHDWLEKNIFELRPEFKHVDHKPYLYKNPKGDAFSVSKQSISKHFDLYAFTLQNDAIAMQKSLFTGLISLLIFVGALLSAIVFIVVRREVNNNLGEEPEALAGKIQMFADGNITSVKFNNNGLISKSLGEMQSNILNIVTSANNAMADLYQNQDQINLIIQQNTDNADKEVADIEQVVAAATELSATATEVAQNAVDAETATSATLQVINNSATVLSHSETISNQVNQSIQESATVVNELKEYSTQISSVVDVINSISDQTNLLALNAAIEAARAGAHGRGFAVVADEVRALAAKTQSSTVDIHELITKLQEQSEKADSFMVNSANLVGEAKAISNELNDAFKEISHHVESISKINAMVATASEEQSSVTQDISQRMEGINSNVHQNLNNAHKTNNANSEIAKLTEKVQKELLFFKV</sequence>
<dbReference type="InterPro" id="IPR004089">
    <property type="entry name" value="MCPsignal_dom"/>
</dbReference>
<keyword evidence="2" id="KW-1003">Cell membrane</keyword>
<feature type="domain" description="T-SNARE coiled-coil homology" evidence="8">
    <location>
        <begin position="536"/>
        <end position="598"/>
    </location>
</feature>
<evidence type="ECO:0000259" key="7">
    <source>
        <dbReference type="PROSITE" id="PS50111"/>
    </source>
</evidence>
<dbReference type="GO" id="GO:0004888">
    <property type="term" value="F:transmembrane signaling receptor activity"/>
    <property type="evidence" value="ECO:0007669"/>
    <property type="project" value="InterPro"/>
</dbReference>
<dbReference type="PANTHER" id="PTHR32089:SF33">
    <property type="entry name" value="TOXIN COREGULATED PILUS BIOSYNTHESIS PROTEIN I"/>
    <property type="match status" value="1"/>
</dbReference>
<keyword evidence="6" id="KW-0472">Membrane</keyword>
<reference evidence="9 10" key="1">
    <citation type="submission" date="2012-12" db="EMBL/GenBank/DDBJ databases">
        <title>Genome Assembly of Photobacterium sp. AK15.</title>
        <authorList>
            <person name="Khatri I."/>
            <person name="Vaidya B."/>
            <person name="Srinivas T.N.R."/>
            <person name="Subramanian S."/>
            <person name="Pinnaka A."/>
        </authorList>
    </citation>
    <scope>NUCLEOTIDE SEQUENCE [LARGE SCALE GENOMIC DNA]</scope>
    <source>
        <strain evidence="9 10">AK15</strain>
    </source>
</reference>
<evidence type="ECO:0000313" key="9">
    <source>
        <dbReference type="EMBL" id="ELR66868.1"/>
    </source>
</evidence>
<name>L8JF60_9GAMM</name>
<dbReference type="SUPFAM" id="SSF103190">
    <property type="entry name" value="Sensory domain-like"/>
    <property type="match status" value="1"/>
</dbReference>
<dbReference type="Gene3D" id="3.30.450.20">
    <property type="entry name" value="PAS domain"/>
    <property type="match status" value="1"/>
</dbReference>
<evidence type="ECO:0000313" key="10">
    <source>
        <dbReference type="Proteomes" id="UP000011134"/>
    </source>
</evidence>
<evidence type="ECO:0000259" key="8">
    <source>
        <dbReference type="PROSITE" id="PS50192"/>
    </source>
</evidence>
<gene>
    <name evidence="9" type="ORF">C942_04567</name>
</gene>
<dbReference type="FunFam" id="1.10.287.950:FF:000001">
    <property type="entry name" value="Methyl-accepting chemotaxis sensory transducer"/>
    <property type="match status" value="1"/>
</dbReference>
<dbReference type="EMBL" id="AMZO01000006">
    <property type="protein sequence ID" value="ELR66868.1"/>
    <property type="molecule type" value="Genomic_DNA"/>
</dbReference>
<dbReference type="AlphaFoldDB" id="L8JF60"/>
<dbReference type="RefSeq" id="WP_007463917.1">
    <property type="nucleotide sequence ID" value="NZ_AMZO01000006.1"/>
</dbReference>
<evidence type="ECO:0000256" key="1">
    <source>
        <dbReference type="ARBA" id="ARBA00004429"/>
    </source>
</evidence>
<dbReference type="OrthoDB" id="9795078at2"/>
<keyword evidence="2" id="KW-0997">Cell inner membrane</keyword>